<evidence type="ECO:0000313" key="2">
    <source>
        <dbReference type="Proteomes" id="UP000062317"/>
    </source>
</evidence>
<dbReference type="EMBL" id="LPEQ01000113">
    <property type="protein sequence ID" value="KVV41003.1"/>
    <property type="molecule type" value="Genomic_DNA"/>
</dbReference>
<proteinExistence type="predicted"/>
<accession>A0A106DRK3</accession>
<dbReference type="Proteomes" id="UP000062317">
    <property type="component" value="Unassembled WGS sequence"/>
</dbReference>
<protein>
    <submittedName>
        <fullName evidence="1">Uncharacterized protein</fullName>
    </submittedName>
</protein>
<comment type="caution">
    <text evidence="1">The sequence shown here is derived from an EMBL/GenBank/DDBJ whole genome shotgun (WGS) entry which is preliminary data.</text>
</comment>
<organism evidence="1 2">
    <name type="scientific">Burkholderia territorii</name>
    <dbReference type="NCBI Taxonomy" id="1503055"/>
    <lineage>
        <taxon>Bacteria</taxon>
        <taxon>Pseudomonadati</taxon>
        <taxon>Pseudomonadota</taxon>
        <taxon>Betaproteobacteria</taxon>
        <taxon>Burkholderiales</taxon>
        <taxon>Burkholderiaceae</taxon>
        <taxon>Burkholderia</taxon>
        <taxon>Burkholderia cepacia complex</taxon>
    </lineage>
</organism>
<evidence type="ECO:0000313" key="1">
    <source>
        <dbReference type="EMBL" id="KVV41003.1"/>
    </source>
</evidence>
<dbReference type="AlphaFoldDB" id="A0A106DRK3"/>
<name>A0A106DRK3_9BURK</name>
<reference evidence="1 2" key="1">
    <citation type="submission" date="2015-11" db="EMBL/GenBank/DDBJ databases">
        <title>Expanding the genomic diversity of Burkholderia species for the development of highly accurate diagnostics.</title>
        <authorList>
            <person name="Sahl J."/>
            <person name="Keim P."/>
            <person name="Wagner D."/>
        </authorList>
    </citation>
    <scope>NUCLEOTIDE SEQUENCE [LARGE SCALE GENOMIC DNA]</scope>
    <source>
        <strain evidence="1 2">MSMB1301WGS</strain>
    </source>
</reference>
<keyword evidence="2" id="KW-1185">Reference proteome</keyword>
<sequence>MRSVFERVLTISDIKGVSGTCLYAAILLQQSLEKFCACEAVVRGGDGGADGGARDVRGGWHGHYWVEGVCGRDLPFLADITADQFGWPPVVVLHLAVARDRYVPGDDSVCGRAVDAEIDRMLGAVRVDE</sequence>
<gene>
    <name evidence="1" type="ORF">WT27_13760</name>
</gene>